<geneLocation type="plasmid" evidence="2 3">
    <name>pD</name>
</geneLocation>
<evidence type="ECO:0000256" key="1">
    <source>
        <dbReference type="SAM" id="SignalP"/>
    </source>
</evidence>
<dbReference type="InterPro" id="IPR007332">
    <property type="entry name" value="DUF411"/>
</dbReference>
<feature type="chain" id="PRO_5040497205" evidence="1">
    <location>
        <begin position="26"/>
        <end position="149"/>
    </location>
</feature>
<proteinExistence type="predicted"/>
<reference evidence="2" key="1">
    <citation type="submission" date="2022-06" db="EMBL/GenBank/DDBJ databases">
        <title>Physiological and biochemical characterization and genomic elucidation of a strain of the genus Ensifer adhaerens M8 that combines arsenic oxidation and chromium reduction.</title>
        <authorList>
            <person name="Li X."/>
            <person name="Yu c."/>
        </authorList>
    </citation>
    <scope>NUCLEOTIDE SEQUENCE</scope>
    <source>
        <strain evidence="2">M8</strain>
        <plasmid evidence="2">pD</plasmid>
    </source>
</reference>
<protein>
    <submittedName>
        <fullName evidence="2">CopG family transcriptional regulator</fullName>
    </submittedName>
</protein>
<evidence type="ECO:0000313" key="2">
    <source>
        <dbReference type="EMBL" id="USJ28665.1"/>
    </source>
</evidence>
<dbReference type="RefSeq" id="WP_252161712.1">
    <property type="nucleotide sequence ID" value="NZ_CP098811.1"/>
</dbReference>
<keyword evidence="2" id="KW-0614">Plasmid</keyword>
<evidence type="ECO:0000313" key="3">
    <source>
        <dbReference type="Proteomes" id="UP001055460"/>
    </source>
</evidence>
<name>A0A9Q8YG61_ENSAD</name>
<sequence>MNRTIRSIRFTGLAAFIAFAAPALADPLQATLYKNPQCSCCEGYAAYLRDNGFNVEVKPTNDLAEISRKAGVPEGSQGCHTMFIDGYVVDGHVPVNVVRKLLAEKPAIAGITLPGMPMGSPGMAGTKTEKFVIYTVTKDGKAPSVYAEE</sequence>
<organism evidence="2 3">
    <name type="scientific">Ensifer adhaerens</name>
    <name type="common">Sinorhizobium morelense</name>
    <dbReference type="NCBI Taxonomy" id="106592"/>
    <lineage>
        <taxon>Bacteria</taxon>
        <taxon>Pseudomonadati</taxon>
        <taxon>Pseudomonadota</taxon>
        <taxon>Alphaproteobacteria</taxon>
        <taxon>Hyphomicrobiales</taxon>
        <taxon>Rhizobiaceae</taxon>
        <taxon>Sinorhizobium/Ensifer group</taxon>
        <taxon>Ensifer</taxon>
    </lineage>
</organism>
<gene>
    <name evidence="2" type="ORF">NE863_36020</name>
</gene>
<dbReference type="Proteomes" id="UP001055460">
    <property type="component" value="Plasmid pD"/>
</dbReference>
<dbReference type="Pfam" id="PF04214">
    <property type="entry name" value="DUF411"/>
    <property type="match status" value="1"/>
</dbReference>
<keyword evidence="1" id="KW-0732">Signal</keyword>
<feature type="signal peptide" evidence="1">
    <location>
        <begin position="1"/>
        <end position="25"/>
    </location>
</feature>
<dbReference type="EMBL" id="CP098811">
    <property type="protein sequence ID" value="USJ28665.1"/>
    <property type="molecule type" value="Genomic_DNA"/>
</dbReference>
<dbReference type="AlphaFoldDB" id="A0A9Q8YG61"/>
<accession>A0A9Q8YG61</accession>